<name>A0ABY8FQW3_9SPHN</name>
<evidence type="ECO:0000313" key="3">
    <source>
        <dbReference type="Proteomes" id="UP001215827"/>
    </source>
</evidence>
<dbReference type="GO" id="GO:0003677">
    <property type="term" value="F:DNA binding"/>
    <property type="evidence" value="ECO:0007669"/>
    <property type="project" value="UniProtKB-KW"/>
</dbReference>
<accession>A0ABY8FQW3</accession>
<dbReference type="EMBL" id="CP121106">
    <property type="protein sequence ID" value="WFL76293.1"/>
    <property type="molecule type" value="Genomic_DNA"/>
</dbReference>
<evidence type="ECO:0000259" key="1">
    <source>
        <dbReference type="SMART" id="SM00347"/>
    </source>
</evidence>
<dbReference type="InterPro" id="IPR036388">
    <property type="entry name" value="WH-like_DNA-bd_sf"/>
</dbReference>
<dbReference type="InterPro" id="IPR000835">
    <property type="entry name" value="HTH_MarR-typ"/>
</dbReference>
<dbReference type="Gene3D" id="1.10.10.10">
    <property type="entry name" value="Winged helix-like DNA-binding domain superfamily/Winged helix DNA-binding domain"/>
    <property type="match status" value="1"/>
</dbReference>
<sequence>MVRDSDDMKVPPHEASPDFLRLFYPFHYMVGAAMEEALQGPFLSHHEAVILWMIHSEAENGKSIPRKEIERLISSWYELGSPAVTKVLKRMAGREQPLIEIRNSQTSGREKLVELTNQGIHEIEQMMDRANRMIDRIITGWTEDEIKNGLHFLQQTVDRVNILRSSLS</sequence>
<protein>
    <submittedName>
        <fullName evidence="2">Winged helix DNA-binding protein</fullName>
    </submittedName>
</protein>
<keyword evidence="3" id="KW-1185">Reference proteome</keyword>
<keyword evidence="2" id="KW-0238">DNA-binding</keyword>
<dbReference type="InterPro" id="IPR036390">
    <property type="entry name" value="WH_DNA-bd_sf"/>
</dbReference>
<dbReference type="SMART" id="SM00347">
    <property type="entry name" value="HTH_MARR"/>
    <property type="match status" value="1"/>
</dbReference>
<dbReference type="RefSeq" id="WP_278015059.1">
    <property type="nucleotide sequence ID" value="NZ_CP121106.1"/>
</dbReference>
<dbReference type="SUPFAM" id="SSF46785">
    <property type="entry name" value="Winged helix' DNA-binding domain"/>
    <property type="match status" value="1"/>
</dbReference>
<reference evidence="2 3" key="1">
    <citation type="submission" date="2023-03" db="EMBL/GenBank/DDBJ databases">
        <title>Altererythrobacter sp. CAU 1644 isolated from sand.</title>
        <authorList>
            <person name="Kim W."/>
        </authorList>
    </citation>
    <scope>NUCLEOTIDE SEQUENCE [LARGE SCALE GENOMIC DNA]</scope>
    <source>
        <strain evidence="2 3">CAU 1644</strain>
    </source>
</reference>
<evidence type="ECO:0000313" key="2">
    <source>
        <dbReference type="EMBL" id="WFL76293.1"/>
    </source>
</evidence>
<dbReference type="Proteomes" id="UP001215827">
    <property type="component" value="Chromosome"/>
</dbReference>
<feature type="domain" description="HTH marR-type" evidence="1">
    <location>
        <begin position="36"/>
        <end position="146"/>
    </location>
</feature>
<proteinExistence type="predicted"/>
<gene>
    <name evidence="2" type="ORF">P7228_09810</name>
</gene>
<organism evidence="2 3">
    <name type="scientific">Altererythrobacter arenosus</name>
    <dbReference type="NCBI Taxonomy" id="3032592"/>
    <lineage>
        <taxon>Bacteria</taxon>
        <taxon>Pseudomonadati</taxon>
        <taxon>Pseudomonadota</taxon>
        <taxon>Alphaproteobacteria</taxon>
        <taxon>Sphingomonadales</taxon>
        <taxon>Erythrobacteraceae</taxon>
        <taxon>Altererythrobacter</taxon>
    </lineage>
</organism>